<dbReference type="SMART" id="SM01234">
    <property type="entry name" value="Haemolytic"/>
    <property type="match status" value="1"/>
</dbReference>
<evidence type="ECO:0000313" key="2">
    <source>
        <dbReference type="EMBL" id="PTW61640.1"/>
    </source>
</evidence>
<evidence type="ECO:0000256" key="1">
    <source>
        <dbReference type="HAMAP-Rule" id="MF_00386"/>
    </source>
</evidence>
<gene>
    <name evidence="2" type="ORF">C8N35_102355</name>
</gene>
<sequence>MKTIAILLIRLYRYTFSALFGRSCRYQPTCSSYTEEAIVRFGLWSGGWMGLARILRCNPFGASGYDPVPEDVPDNAHWYMPWRYGRWTGRHIDPKTRIDLP</sequence>
<keyword evidence="1" id="KW-0472">Membrane</keyword>
<keyword evidence="3" id="KW-1185">Reference proteome</keyword>
<comment type="function">
    <text evidence="1">Could be involved in insertion of integral membrane proteins into the membrane.</text>
</comment>
<name>A0A2T5VD07_9HYPH</name>
<dbReference type="HAMAP" id="MF_00386">
    <property type="entry name" value="UPF0161_YidD"/>
    <property type="match status" value="1"/>
</dbReference>
<dbReference type="Proteomes" id="UP000244081">
    <property type="component" value="Unassembled WGS sequence"/>
</dbReference>
<accession>A0A2T5VD07</accession>
<dbReference type="PANTHER" id="PTHR33383">
    <property type="entry name" value="MEMBRANE PROTEIN INSERTION EFFICIENCY FACTOR-RELATED"/>
    <property type="match status" value="1"/>
</dbReference>
<dbReference type="AlphaFoldDB" id="A0A2T5VD07"/>
<dbReference type="GO" id="GO:0005886">
    <property type="term" value="C:plasma membrane"/>
    <property type="evidence" value="ECO:0007669"/>
    <property type="project" value="UniProtKB-SubCell"/>
</dbReference>
<dbReference type="PANTHER" id="PTHR33383:SF1">
    <property type="entry name" value="MEMBRANE PROTEIN INSERTION EFFICIENCY FACTOR-RELATED"/>
    <property type="match status" value="1"/>
</dbReference>
<dbReference type="NCBIfam" id="TIGR00278">
    <property type="entry name" value="membrane protein insertion efficiency factor YidD"/>
    <property type="match status" value="1"/>
</dbReference>
<evidence type="ECO:0000313" key="3">
    <source>
        <dbReference type="Proteomes" id="UP000244081"/>
    </source>
</evidence>
<comment type="similarity">
    <text evidence="1">Belongs to the UPF0161 family.</text>
</comment>
<dbReference type="EMBL" id="QAYG01000002">
    <property type="protein sequence ID" value="PTW61640.1"/>
    <property type="molecule type" value="Genomic_DNA"/>
</dbReference>
<organism evidence="2 3">
    <name type="scientific">Breoghania corrubedonensis</name>
    <dbReference type="NCBI Taxonomy" id="665038"/>
    <lineage>
        <taxon>Bacteria</taxon>
        <taxon>Pseudomonadati</taxon>
        <taxon>Pseudomonadota</taxon>
        <taxon>Alphaproteobacteria</taxon>
        <taxon>Hyphomicrobiales</taxon>
        <taxon>Stappiaceae</taxon>
        <taxon>Breoghania</taxon>
    </lineage>
</organism>
<dbReference type="InterPro" id="IPR002696">
    <property type="entry name" value="Membr_insert_effic_factor_YidD"/>
</dbReference>
<dbReference type="Pfam" id="PF01809">
    <property type="entry name" value="YidD"/>
    <property type="match status" value="1"/>
</dbReference>
<proteinExistence type="inferred from homology"/>
<dbReference type="RefSeq" id="WP_107989657.1">
    <property type="nucleotide sequence ID" value="NZ_QAYG01000002.1"/>
</dbReference>
<keyword evidence="1" id="KW-1003">Cell membrane</keyword>
<comment type="subcellular location">
    <subcellularLocation>
        <location evidence="1">Cell membrane</location>
        <topology evidence="1">Peripheral membrane protein</topology>
        <orientation evidence="1">Cytoplasmic side</orientation>
    </subcellularLocation>
</comment>
<comment type="caution">
    <text evidence="2">The sequence shown here is derived from an EMBL/GenBank/DDBJ whole genome shotgun (WGS) entry which is preliminary data.</text>
</comment>
<reference evidence="2 3" key="1">
    <citation type="submission" date="2018-04" db="EMBL/GenBank/DDBJ databases">
        <title>Genomic Encyclopedia of Archaeal and Bacterial Type Strains, Phase II (KMG-II): from individual species to whole genera.</title>
        <authorList>
            <person name="Goeker M."/>
        </authorList>
    </citation>
    <scope>NUCLEOTIDE SEQUENCE [LARGE SCALE GENOMIC DNA]</scope>
    <source>
        <strain evidence="2 3">DSM 23382</strain>
    </source>
</reference>
<dbReference type="OrthoDB" id="9801753at2"/>
<protein>
    <recommendedName>
        <fullName evidence="1">Putative membrane protein insertion efficiency factor</fullName>
    </recommendedName>
</protein>